<keyword evidence="7" id="KW-1185">Reference proteome</keyword>
<dbReference type="GO" id="GO:0005198">
    <property type="term" value="F:structural molecule activity"/>
    <property type="evidence" value="ECO:0007669"/>
    <property type="project" value="InterPro"/>
</dbReference>
<dbReference type="Ensembl" id="ENSMMOT00000010059.1">
    <property type="protein sequence ID" value="ENSMMOP00000009886.1"/>
    <property type="gene ID" value="ENSMMOG00000007658.1"/>
</dbReference>
<accession>A0A3Q3W1H3</accession>
<dbReference type="STRING" id="94237.ENSMMOP00000009886"/>
<proteinExistence type="predicted"/>
<dbReference type="PANTHER" id="PTHR23239:SF367">
    <property type="entry name" value="KERATIN 15-RELATED"/>
    <property type="match status" value="1"/>
</dbReference>
<reference evidence="6" key="2">
    <citation type="submission" date="2025-09" db="UniProtKB">
        <authorList>
            <consortium name="Ensembl"/>
        </authorList>
    </citation>
    <scope>IDENTIFICATION</scope>
</reference>
<dbReference type="InterPro" id="IPR002957">
    <property type="entry name" value="Keratin_I"/>
</dbReference>
<dbReference type="PROSITE" id="PS51842">
    <property type="entry name" value="IF_ROD_2"/>
    <property type="match status" value="1"/>
</dbReference>
<evidence type="ECO:0000256" key="3">
    <source>
        <dbReference type="ARBA" id="ARBA00023054"/>
    </source>
</evidence>
<keyword evidence="2" id="KW-0403">Intermediate filament</keyword>
<dbReference type="Proteomes" id="UP000261620">
    <property type="component" value="Unplaced"/>
</dbReference>
<keyword evidence="3 4" id="KW-0175">Coiled coil</keyword>
<dbReference type="AlphaFoldDB" id="A0A3Q3W1H3"/>
<dbReference type="PRINTS" id="PR01248">
    <property type="entry name" value="TYPE1KERATIN"/>
</dbReference>
<evidence type="ECO:0000256" key="2">
    <source>
        <dbReference type="ARBA" id="ARBA00022754"/>
    </source>
</evidence>
<evidence type="ECO:0000256" key="4">
    <source>
        <dbReference type="SAM" id="Coils"/>
    </source>
</evidence>
<organism evidence="6 7">
    <name type="scientific">Mola mola</name>
    <name type="common">Ocean sunfish</name>
    <name type="synonym">Tetraodon mola</name>
    <dbReference type="NCBI Taxonomy" id="94237"/>
    <lineage>
        <taxon>Eukaryota</taxon>
        <taxon>Metazoa</taxon>
        <taxon>Chordata</taxon>
        <taxon>Craniata</taxon>
        <taxon>Vertebrata</taxon>
        <taxon>Euteleostomi</taxon>
        <taxon>Actinopterygii</taxon>
        <taxon>Neopterygii</taxon>
        <taxon>Teleostei</taxon>
        <taxon>Neoteleostei</taxon>
        <taxon>Acanthomorphata</taxon>
        <taxon>Eupercaria</taxon>
        <taxon>Tetraodontiformes</taxon>
        <taxon>Molidae</taxon>
        <taxon>Mola</taxon>
    </lineage>
</organism>
<evidence type="ECO:0000313" key="7">
    <source>
        <dbReference type="Proteomes" id="UP000261620"/>
    </source>
</evidence>
<keyword evidence="1" id="KW-0416">Keratin</keyword>
<dbReference type="OMA" id="MEIAQYR"/>
<feature type="coiled-coil region" evidence="4">
    <location>
        <begin position="83"/>
        <end position="117"/>
    </location>
</feature>
<dbReference type="Pfam" id="PF00038">
    <property type="entry name" value="Filament"/>
    <property type="match status" value="1"/>
</dbReference>
<dbReference type="SUPFAM" id="SSF64593">
    <property type="entry name" value="Intermediate filament protein, coiled coil region"/>
    <property type="match status" value="2"/>
</dbReference>
<dbReference type="SMART" id="SM01391">
    <property type="entry name" value="Filament"/>
    <property type="match status" value="1"/>
</dbReference>
<feature type="coiled-coil region" evidence="4">
    <location>
        <begin position="288"/>
        <end position="375"/>
    </location>
</feature>
<evidence type="ECO:0000259" key="5">
    <source>
        <dbReference type="PROSITE" id="PS51842"/>
    </source>
</evidence>
<feature type="coiled-coil region" evidence="4">
    <location>
        <begin position="175"/>
        <end position="261"/>
    </location>
</feature>
<dbReference type="Gene3D" id="1.20.5.170">
    <property type="match status" value="1"/>
</dbReference>
<sequence>MSSIRQSSYSVRSIGGGSMVRPRYALSVHAGAGGSGAKISVPSAGFGGYRSVGGAGSGYSFSTSGGSGFGENIDLGANEKATMQNLNDRLASYLEKVRSLEKANAELELKIRQFLESKTAPSARDYTAYLATIADLQRKIQDRTRANGGIYLSIDNAKLAADDFRAKLENELAMRQSVEADIAGLKRLLDELTLARSDLEMQIEGLREELIFLKKNHEEEMAALRNQMGGQINVEVDAKPQEDLNARMADIREQYELLAAKNNKELQAWFKAKSDELNKEVAASTESLQTSRSEISELRRTLQALEIELQSQLSMKASLEGTLAETETRYSMLLRGLQMQVTGLEEQLKRLRADIENQSQEYKMLLDIKTRLEMEIAEYKRLMDGEGSIGKSSNTTTKVIVVTQELKDGKVVKHNTQDQ</sequence>
<dbReference type="FunFam" id="1.20.5.1160:FF:000002">
    <property type="entry name" value="Type I keratin 10"/>
    <property type="match status" value="1"/>
</dbReference>
<feature type="domain" description="IF rod" evidence="5">
    <location>
        <begin position="79"/>
        <end position="390"/>
    </location>
</feature>
<evidence type="ECO:0000256" key="1">
    <source>
        <dbReference type="ARBA" id="ARBA00022744"/>
    </source>
</evidence>
<dbReference type="Gene3D" id="1.20.5.500">
    <property type="entry name" value="Single helix bin"/>
    <property type="match status" value="1"/>
</dbReference>
<name>A0A3Q3W1H3_MOLML</name>
<dbReference type="PANTHER" id="PTHR23239">
    <property type="entry name" value="INTERMEDIATE FILAMENT"/>
    <property type="match status" value="1"/>
</dbReference>
<dbReference type="FunFam" id="1.20.5.500:FF:000001">
    <property type="entry name" value="Type II keratin 23"/>
    <property type="match status" value="1"/>
</dbReference>
<dbReference type="FunFam" id="1.20.5.170:FF:000002">
    <property type="entry name" value="Type I keratin KA11"/>
    <property type="match status" value="1"/>
</dbReference>
<evidence type="ECO:0000313" key="6">
    <source>
        <dbReference type="Ensembl" id="ENSMMOP00000009886.1"/>
    </source>
</evidence>
<dbReference type="Gene3D" id="1.20.5.1160">
    <property type="entry name" value="Vasodilator-stimulated phosphoprotein"/>
    <property type="match status" value="1"/>
</dbReference>
<reference evidence="6" key="1">
    <citation type="submission" date="2025-08" db="UniProtKB">
        <authorList>
            <consortium name="Ensembl"/>
        </authorList>
    </citation>
    <scope>IDENTIFICATION</scope>
</reference>
<protein>
    <recommendedName>
        <fullName evidence="5">IF rod domain-containing protein</fullName>
    </recommendedName>
</protein>
<dbReference type="InterPro" id="IPR039008">
    <property type="entry name" value="IF_rod_dom"/>
</dbReference>
<dbReference type="GO" id="GO:0005882">
    <property type="term" value="C:intermediate filament"/>
    <property type="evidence" value="ECO:0007669"/>
    <property type="project" value="UniProtKB-KW"/>
</dbReference>